<accession>F0ZA33</accession>
<name>F0ZA33_DICPU</name>
<evidence type="ECO:0000313" key="2">
    <source>
        <dbReference type="Proteomes" id="UP000001064"/>
    </source>
</evidence>
<sequence>MNLNHFQQLLVYKEDPIISINNTTDALMEMQEYHEEEEEKKRIEFEKKGIVYEKKPWEPPRFFSSEEERLQYNKKVDEKINKMYKGVESKL</sequence>
<dbReference type="EMBL" id="GL870961">
    <property type="protein sequence ID" value="EGC39252.1"/>
    <property type="molecule type" value="Genomic_DNA"/>
</dbReference>
<dbReference type="RefSeq" id="XP_003284279.1">
    <property type="nucleotide sequence ID" value="XM_003284231.1"/>
</dbReference>
<dbReference type="InParanoid" id="F0ZA33"/>
<dbReference type="VEuPathDB" id="AmoebaDB:DICPUDRAFT_148044"/>
<reference evidence="2" key="1">
    <citation type="journal article" date="2011" name="Genome Biol.">
        <title>Comparative genomics of the social amoebae Dictyostelium discoideum and Dictyostelium purpureum.</title>
        <authorList>
            <consortium name="US DOE Joint Genome Institute (JGI-PGF)"/>
            <person name="Sucgang R."/>
            <person name="Kuo A."/>
            <person name="Tian X."/>
            <person name="Salerno W."/>
            <person name="Parikh A."/>
            <person name="Feasley C.L."/>
            <person name="Dalin E."/>
            <person name="Tu H."/>
            <person name="Huang E."/>
            <person name="Barry K."/>
            <person name="Lindquist E."/>
            <person name="Shapiro H."/>
            <person name="Bruce D."/>
            <person name="Schmutz J."/>
            <person name="Salamov A."/>
            <person name="Fey P."/>
            <person name="Gaudet P."/>
            <person name="Anjard C."/>
            <person name="Babu M.M."/>
            <person name="Basu S."/>
            <person name="Bushmanova Y."/>
            <person name="van der Wel H."/>
            <person name="Katoh-Kurasawa M."/>
            <person name="Dinh C."/>
            <person name="Coutinho P.M."/>
            <person name="Saito T."/>
            <person name="Elias M."/>
            <person name="Schaap P."/>
            <person name="Kay R.R."/>
            <person name="Henrissat B."/>
            <person name="Eichinger L."/>
            <person name="Rivero F."/>
            <person name="Putnam N.H."/>
            <person name="West C.M."/>
            <person name="Loomis W.F."/>
            <person name="Chisholm R.L."/>
            <person name="Shaulsky G."/>
            <person name="Strassmann J.E."/>
            <person name="Queller D.C."/>
            <person name="Kuspa A."/>
            <person name="Grigoriev I.V."/>
        </authorList>
    </citation>
    <scope>NUCLEOTIDE SEQUENCE [LARGE SCALE GENOMIC DNA]</scope>
    <source>
        <strain evidence="2">QSDP1</strain>
    </source>
</reference>
<evidence type="ECO:0000313" key="1">
    <source>
        <dbReference type="EMBL" id="EGC39252.1"/>
    </source>
</evidence>
<dbReference type="GeneID" id="10510158"/>
<organism evidence="1 2">
    <name type="scientific">Dictyostelium purpureum</name>
    <name type="common">Slime mold</name>
    <dbReference type="NCBI Taxonomy" id="5786"/>
    <lineage>
        <taxon>Eukaryota</taxon>
        <taxon>Amoebozoa</taxon>
        <taxon>Evosea</taxon>
        <taxon>Eumycetozoa</taxon>
        <taxon>Dictyostelia</taxon>
        <taxon>Dictyosteliales</taxon>
        <taxon>Dictyosteliaceae</taxon>
        <taxon>Dictyostelium</taxon>
    </lineage>
</organism>
<dbReference type="KEGG" id="dpp:DICPUDRAFT_148044"/>
<dbReference type="Proteomes" id="UP000001064">
    <property type="component" value="Unassembled WGS sequence"/>
</dbReference>
<proteinExistence type="predicted"/>
<keyword evidence="2" id="KW-1185">Reference proteome</keyword>
<dbReference type="AlphaFoldDB" id="F0ZA33"/>
<gene>
    <name evidence="1" type="ORF">DICPUDRAFT_148044</name>
</gene>
<protein>
    <submittedName>
        <fullName evidence="1">Uncharacterized protein</fullName>
    </submittedName>
</protein>